<evidence type="ECO:0000256" key="1">
    <source>
        <dbReference type="SAM" id="Phobius"/>
    </source>
</evidence>
<dbReference type="AlphaFoldDB" id="A0AAE1E2A8"/>
<keyword evidence="3" id="KW-1185">Reference proteome</keyword>
<evidence type="ECO:0000313" key="3">
    <source>
        <dbReference type="Proteomes" id="UP001283361"/>
    </source>
</evidence>
<dbReference type="EMBL" id="JAWDGP010001430">
    <property type="protein sequence ID" value="KAK3791789.1"/>
    <property type="molecule type" value="Genomic_DNA"/>
</dbReference>
<comment type="caution">
    <text evidence="2">The sequence shown here is derived from an EMBL/GenBank/DDBJ whole genome shotgun (WGS) entry which is preliminary data.</text>
</comment>
<name>A0AAE1E2A8_9GAST</name>
<accession>A0AAE1E2A8</accession>
<feature type="transmembrane region" description="Helical" evidence="1">
    <location>
        <begin position="33"/>
        <end position="53"/>
    </location>
</feature>
<keyword evidence="1" id="KW-0472">Membrane</keyword>
<dbReference type="Proteomes" id="UP001283361">
    <property type="component" value="Unassembled WGS sequence"/>
</dbReference>
<keyword evidence="1" id="KW-0812">Transmembrane</keyword>
<gene>
    <name evidence="2" type="ORF">RRG08_028937</name>
</gene>
<reference evidence="2" key="1">
    <citation type="journal article" date="2023" name="G3 (Bethesda)">
        <title>A reference genome for the long-term kleptoplast-retaining sea slug Elysia crispata morphotype clarki.</title>
        <authorList>
            <person name="Eastman K.E."/>
            <person name="Pendleton A.L."/>
            <person name="Shaikh M.A."/>
            <person name="Suttiyut T."/>
            <person name="Ogas R."/>
            <person name="Tomko P."/>
            <person name="Gavelis G."/>
            <person name="Widhalm J.R."/>
            <person name="Wisecaver J.H."/>
        </authorList>
    </citation>
    <scope>NUCLEOTIDE SEQUENCE</scope>
    <source>
        <strain evidence="2">ECLA1</strain>
    </source>
</reference>
<keyword evidence="1" id="KW-1133">Transmembrane helix</keyword>
<protein>
    <submittedName>
        <fullName evidence="2">Uncharacterized protein</fullName>
    </submittedName>
</protein>
<sequence>MVRLWLTPGSHASEKIDVYLTWWCFRRRRGMTIFLSFLYMAAILGGGAATSLVSGERVEVEAVVELGVEVEVEGAGSRTTATVDRRRAAAVSQGERADLASMLQRKRK</sequence>
<organism evidence="2 3">
    <name type="scientific">Elysia crispata</name>
    <name type="common">lettuce slug</name>
    <dbReference type="NCBI Taxonomy" id="231223"/>
    <lineage>
        <taxon>Eukaryota</taxon>
        <taxon>Metazoa</taxon>
        <taxon>Spiralia</taxon>
        <taxon>Lophotrochozoa</taxon>
        <taxon>Mollusca</taxon>
        <taxon>Gastropoda</taxon>
        <taxon>Heterobranchia</taxon>
        <taxon>Euthyneura</taxon>
        <taxon>Panpulmonata</taxon>
        <taxon>Sacoglossa</taxon>
        <taxon>Placobranchoidea</taxon>
        <taxon>Plakobranchidae</taxon>
        <taxon>Elysia</taxon>
    </lineage>
</organism>
<proteinExistence type="predicted"/>
<evidence type="ECO:0000313" key="2">
    <source>
        <dbReference type="EMBL" id="KAK3791789.1"/>
    </source>
</evidence>